<dbReference type="WBParaSite" id="nRc.2.0.1.t00700-RA">
    <property type="protein sequence ID" value="nRc.2.0.1.t00700-RA"/>
    <property type="gene ID" value="nRc.2.0.1.g00700"/>
</dbReference>
<dbReference type="Gene3D" id="1.10.1300.10">
    <property type="entry name" value="3'5'-cyclic nucleotide phosphodiesterase, catalytic domain"/>
    <property type="match status" value="1"/>
</dbReference>
<protein>
    <recommendedName>
        <fullName evidence="7">Phosphodiesterase</fullName>
        <ecNumber evidence="7">3.1.4.-</ecNumber>
    </recommendedName>
</protein>
<keyword evidence="3 7" id="KW-0378">Hydrolase</keyword>
<dbReference type="Pfam" id="PF00233">
    <property type="entry name" value="PDEase_I"/>
    <property type="match status" value="1"/>
</dbReference>
<reference evidence="10" key="1">
    <citation type="submission" date="2022-11" db="UniProtKB">
        <authorList>
            <consortium name="WormBaseParasite"/>
        </authorList>
    </citation>
    <scope>IDENTIFICATION</scope>
</reference>
<dbReference type="GO" id="GO:0004114">
    <property type="term" value="F:3',5'-cyclic-nucleotide phosphodiesterase activity"/>
    <property type="evidence" value="ECO:0007669"/>
    <property type="project" value="InterPro"/>
</dbReference>
<sequence length="807" mass="91504">MSVSLPADGNYDRNDKFYRFGFMLVKEPTKTALIVTLDDEDKPSTSELENYVKNRLKKHNFQTVTTTFGKILTISKDSQNTGSFEDIFAKHWPHLVVLLYVGQKLSKKFTCFQNLSSNVGIGNSSSSRRSQANFDDLLCTTNLFFAYRLNFCAQIVKLKDDKAFDHGILHLENCQLALQTKLRACLGVFAALENTDNILEITDNPSVVQVSPETDQLITPRIKQCKRASSLDDVPVSGCSDWRYLDVPSPSNKYSQSVCVKQNPLHLVPSKVVNGSCGSRQSSSTLKYRSSVDTPVSEILSLLKELQRKCEDDSSVHVPLQKAVKILNSADLYSPLITRFARDDKVASDLLGGLVLNGIAPLNNRNRKMSLSEAMRVEKNLRYSNRLLRRASPEISAILKTEETWNFNVFDLERLSLKRPLAHLGMKILSRWKVREFLQCSDTCLRAWLDVIEAHYHGKNAYHNSTHAADVLHAAAYYLGKEKIANNIEHADAVASLLAAVVHDVDHPGRGNAFLINSRHSLAILYNDVAVLENHHAALTFQLTSSDHRLNIFAQLTRPEYMALRKNVVDLILATDMNRHFEYLAKFQATMCTSIENNESAPELEPHDSTDHRRIICRILIKCADVSNPTRPWLSCKEWAYRICEEYFAQTAEERAKDLPLTMEVFDRDTCNVPLTQCSFIDMFIRPMFKGWCEFGDMPEMLILVDENYSKWEEEQKTWPEQRDEEFAKLRLTLRWFEEQQQKNARNSADPVINGASTGCRQMPPGYGPSSWSRLSMETATLGSILSYNSESIDTMVADAKGSLDFS</sequence>
<keyword evidence="2 6" id="KW-0479">Metal-binding</keyword>
<dbReference type="EC" id="3.1.4.-" evidence="7"/>
<comment type="similarity">
    <text evidence="1 7">Belongs to the cyclic nucleotide phosphodiesterase family.</text>
</comment>
<evidence type="ECO:0000256" key="7">
    <source>
        <dbReference type="RuleBase" id="RU363067"/>
    </source>
</evidence>
<organism evidence="9 10">
    <name type="scientific">Romanomermis culicivorax</name>
    <name type="common">Nematode worm</name>
    <dbReference type="NCBI Taxonomy" id="13658"/>
    <lineage>
        <taxon>Eukaryota</taxon>
        <taxon>Metazoa</taxon>
        <taxon>Ecdysozoa</taxon>
        <taxon>Nematoda</taxon>
        <taxon>Enoplea</taxon>
        <taxon>Dorylaimia</taxon>
        <taxon>Mermithida</taxon>
        <taxon>Mermithoidea</taxon>
        <taxon>Mermithidae</taxon>
        <taxon>Romanomermis</taxon>
    </lineage>
</organism>
<dbReference type="SUPFAM" id="SSF109604">
    <property type="entry name" value="HD-domain/PDEase-like"/>
    <property type="match status" value="1"/>
</dbReference>
<feature type="binding site" evidence="6">
    <location>
        <position position="625"/>
    </location>
    <ligand>
        <name>Zn(2+)</name>
        <dbReference type="ChEBI" id="CHEBI:29105"/>
        <label>1</label>
    </ligand>
</feature>
<feature type="binding site" evidence="5">
    <location>
        <position position="677"/>
    </location>
    <ligand>
        <name>AMP</name>
        <dbReference type="ChEBI" id="CHEBI:456215"/>
    </ligand>
</feature>
<dbReference type="InterPro" id="IPR002073">
    <property type="entry name" value="PDEase_catalytic_dom"/>
</dbReference>
<name>A0A915HGD4_ROMCU</name>
<dbReference type="PRINTS" id="PR00387">
    <property type="entry name" value="PDIESTERASE1"/>
</dbReference>
<evidence type="ECO:0000256" key="4">
    <source>
        <dbReference type="PIRSR" id="PIRSR623088-1"/>
    </source>
</evidence>
<dbReference type="GO" id="GO:0046872">
    <property type="term" value="F:metal ion binding"/>
    <property type="evidence" value="ECO:0007669"/>
    <property type="project" value="UniProtKB-KW"/>
</dbReference>
<evidence type="ECO:0000259" key="8">
    <source>
        <dbReference type="PROSITE" id="PS51845"/>
    </source>
</evidence>
<proteinExistence type="inferred from homology"/>
<dbReference type="InterPro" id="IPR023174">
    <property type="entry name" value="PDEase_CS"/>
</dbReference>
<dbReference type="InterPro" id="IPR003607">
    <property type="entry name" value="HD/PDEase_dom"/>
</dbReference>
<dbReference type="PANTHER" id="PTHR11347">
    <property type="entry name" value="CYCLIC NUCLEOTIDE PHOSPHODIESTERASE"/>
    <property type="match status" value="1"/>
</dbReference>
<dbReference type="CDD" id="cd00077">
    <property type="entry name" value="HDc"/>
    <property type="match status" value="1"/>
</dbReference>
<feature type="active site" description="Proton donor" evidence="4">
    <location>
        <position position="463"/>
    </location>
</feature>
<evidence type="ECO:0000256" key="6">
    <source>
        <dbReference type="PIRSR" id="PIRSR623088-3"/>
    </source>
</evidence>
<dbReference type="InterPro" id="IPR023088">
    <property type="entry name" value="PDEase"/>
</dbReference>
<feature type="binding site" evidence="5">
    <location>
        <position position="504"/>
    </location>
    <ligand>
        <name>AMP</name>
        <dbReference type="ChEBI" id="CHEBI:456215"/>
    </ligand>
</feature>
<keyword evidence="9" id="KW-1185">Reference proteome</keyword>
<evidence type="ECO:0000256" key="3">
    <source>
        <dbReference type="ARBA" id="ARBA00022801"/>
    </source>
</evidence>
<dbReference type="PROSITE" id="PS00126">
    <property type="entry name" value="PDEASE_I_1"/>
    <property type="match status" value="1"/>
</dbReference>
<evidence type="ECO:0000256" key="5">
    <source>
        <dbReference type="PIRSR" id="PIRSR623088-2"/>
    </source>
</evidence>
<evidence type="ECO:0000256" key="1">
    <source>
        <dbReference type="ARBA" id="ARBA00007648"/>
    </source>
</evidence>
<feature type="binding site" evidence="6">
    <location>
        <position position="503"/>
    </location>
    <ligand>
        <name>Zn(2+)</name>
        <dbReference type="ChEBI" id="CHEBI:29105"/>
        <label>1</label>
    </ligand>
</feature>
<dbReference type="InterPro" id="IPR036971">
    <property type="entry name" value="PDEase_catalytic_dom_sf"/>
</dbReference>
<feature type="domain" description="PDEase" evidence="8">
    <location>
        <begin position="387"/>
        <end position="719"/>
    </location>
</feature>
<accession>A0A915HGD4</accession>
<dbReference type="Proteomes" id="UP000887565">
    <property type="component" value="Unplaced"/>
</dbReference>
<dbReference type="PROSITE" id="PS51845">
    <property type="entry name" value="PDEASE_I_2"/>
    <property type="match status" value="1"/>
</dbReference>
<comment type="cofactor">
    <cofactor evidence="7">
        <name>a divalent metal cation</name>
        <dbReference type="ChEBI" id="CHEBI:60240"/>
    </cofactor>
    <text evidence="7">Binds 2 divalent metal cations per subunit. Site 1 may preferentially bind zinc ions, while site 2 has a preference for magnesium and/or manganese ions.</text>
</comment>
<evidence type="ECO:0000313" key="9">
    <source>
        <dbReference type="Proteomes" id="UP000887565"/>
    </source>
</evidence>
<feature type="binding site" evidence="6">
    <location>
        <position position="467"/>
    </location>
    <ligand>
        <name>Zn(2+)</name>
        <dbReference type="ChEBI" id="CHEBI:29105"/>
        <label>1</label>
    </ligand>
</feature>
<feature type="binding site" evidence="5">
    <location>
        <position position="625"/>
    </location>
    <ligand>
        <name>AMP</name>
        <dbReference type="ChEBI" id="CHEBI:456215"/>
    </ligand>
</feature>
<evidence type="ECO:0000313" key="10">
    <source>
        <dbReference type="WBParaSite" id="nRc.2.0.1.t00700-RA"/>
    </source>
</evidence>
<dbReference type="SMART" id="SM00471">
    <property type="entry name" value="HDc"/>
    <property type="match status" value="1"/>
</dbReference>
<dbReference type="AlphaFoldDB" id="A0A915HGD4"/>
<feature type="binding site" evidence="6">
    <location>
        <position position="504"/>
    </location>
    <ligand>
        <name>Zn(2+)</name>
        <dbReference type="ChEBI" id="CHEBI:29105"/>
        <label>1</label>
    </ligand>
</feature>
<feature type="binding site" evidence="5">
    <location>
        <begin position="463"/>
        <end position="467"/>
    </location>
    <ligand>
        <name>AMP</name>
        <dbReference type="ChEBI" id="CHEBI:456215"/>
    </ligand>
</feature>
<evidence type="ECO:0000256" key="2">
    <source>
        <dbReference type="ARBA" id="ARBA00022723"/>
    </source>
</evidence>
<dbReference type="GO" id="GO:0007165">
    <property type="term" value="P:signal transduction"/>
    <property type="evidence" value="ECO:0007669"/>
    <property type="project" value="InterPro"/>
</dbReference>
<feature type="binding site" evidence="6">
    <location>
        <position position="504"/>
    </location>
    <ligand>
        <name>Zn(2+)</name>
        <dbReference type="ChEBI" id="CHEBI:29105"/>
        <label>2</label>
    </ligand>
</feature>